<dbReference type="InterPro" id="IPR014782">
    <property type="entry name" value="Peptidase_M1_dom"/>
</dbReference>
<keyword evidence="6" id="KW-0031">Aminopeptidase</keyword>
<keyword evidence="7" id="KW-0645">Protease</keyword>
<accession>A0A9D1XSF6</accession>
<evidence type="ECO:0000256" key="3">
    <source>
        <dbReference type="ARBA" id="ARBA00010136"/>
    </source>
</evidence>
<dbReference type="Pfam" id="PF17900">
    <property type="entry name" value="Peptidase_M1_N"/>
    <property type="match status" value="1"/>
</dbReference>
<dbReference type="GO" id="GO:0005737">
    <property type="term" value="C:cytoplasm"/>
    <property type="evidence" value="ECO:0007669"/>
    <property type="project" value="TreeGrafter"/>
</dbReference>
<dbReference type="CDD" id="cd09602">
    <property type="entry name" value="M1_APN"/>
    <property type="match status" value="1"/>
</dbReference>
<protein>
    <recommendedName>
        <fullName evidence="5">Aminopeptidase N</fullName>
        <ecNumber evidence="4">3.4.11.2</ecNumber>
    </recommendedName>
</protein>
<dbReference type="InterPro" id="IPR001930">
    <property type="entry name" value="Peptidase_M1"/>
</dbReference>
<comment type="catalytic activity">
    <reaction evidence="1">
        <text>Release of an N-terminal amino acid, Xaa-|-Yaa- from a peptide, amide or arylamide. Xaa is preferably Ala, but may be most amino acids including Pro (slow action). When a terminal hydrophobic residue is followed by a prolyl residue, the two may be released as an intact Xaa-Pro dipeptide.</text>
        <dbReference type="EC" id="3.4.11.2"/>
    </reaction>
</comment>
<dbReference type="Gene3D" id="1.10.390.10">
    <property type="entry name" value="Neutral Protease Domain 2"/>
    <property type="match status" value="1"/>
</dbReference>
<dbReference type="PANTHER" id="PTHR11533:SF174">
    <property type="entry name" value="PUROMYCIN-SENSITIVE AMINOPEPTIDASE-RELATED"/>
    <property type="match status" value="1"/>
</dbReference>
<dbReference type="PROSITE" id="PS51257">
    <property type="entry name" value="PROKAR_LIPOPROTEIN"/>
    <property type="match status" value="1"/>
</dbReference>
<evidence type="ECO:0000256" key="11">
    <source>
        <dbReference type="ARBA" id="ARBA00023049"/>
    </source>
</evidence>
<keyword evidence="8" id="KW-0479">Metal-binding</keyword>
<dbReference type="GO" id="GO:0005615">
    <property type="term" value="C:extracellular space"/>
    <property type="evidence" value="ECO:0007669"/>
    <property type="project" value="TreeGrafter"/>
</dbReference>
<evidence type="ECO:0000256" key="6">
    <source>
        <dbReference type="ARBA" id="ARBA00022438"/>
    </source>
</evidence>
<dbReference type="EC" id="3.4.11.2" evidence="4"/>
<evidence type="ECO:0000259" key="12">
    <source>
        <dbReference type="Pfam" id="PF01433"/>
    </source>
</evidence>
<evidence type="ECO:0000256" key="5">
    <source>
        <dbReference type="ARBA" id="ARBA00015611"/>
    </source>
</evidence>
<reference evidence="14" key="2">
    <citation type="submission" date="2021-04" db="EMBL/GenBank/DDBJ databases">
        <authorList>
            <person name="Gilroy R."/>
        </authorList>
    </citation>
    <scope>NUCLEOTIDE SEQUENCE</scope>
    <source>
        <strain evidence="14">ChiHecec2B26-12326</strain>
    </source>
</reference>
<keyword evidence="11" id="KW-0482">Metalloprotease</keyword>
<keyword evidence="9" id="KW-0378">Hydrolase</keyword>
<dbReference type="PANTHER" id="PTHR11533">
    <property type="entry name" value="PROTEASE M1 ZINC METALLOPROTEASE"/>
    <property type="match status" value="1"/>
</dbReference>
<evidence type="ECO:0000256" key="7">
    <source>
        <dbReference type="ARBA" id="ARBA00022670"/>
    </source>
</evidence>
<dbReference type="GO" id="GO:0006508">
    <property type="term" value="P:proteolysis"/>
    <property type="evidence" value="ECO:0007669"/>
    <property type="project" value="UniProtKB-KW"/>
</dbReference>
<proteinExistence type="inferred from homology"/>
<dbReference type="AlphaFoldDB" id="A0A9D1XSF6"/>
<evidence type="ECO:0000256" key="2">
    <source>
        <dbReference type="ARBA" id="ARBA00001947"/>
    </source>
</evidence>
<dbReference type="PRINTS" id="PR00756">
    <property type="entry name" value="ALADIPTASE"/>
</dbReference>
<name>A0A9D1XSF6_9BACT</name>
<dbReference type="SUPFAM" id="SSF63737">
    <property type="entry name" value="Leukotriene A4 hydrolase N-terminal domain"/>
    <property type="match status" value="1"/>
</dbReference>
<evidence type="ECO:0000256" key="9">
    <source>
        <dbReference type="ARBA" id="ARBA00022801"/>
    </source>
</evidence>
<evidence type="ECO:0000313" key="15">
    <source>
        <dbReference type="Proteomes" id="UP000823847"/>
    </source>
</evidence>
<dbReference type="Gene3D" id="2.60.40.1730">
    <property type="entry name" value="tricorn interacting facor f3 domain"/>
    <property type="match status" value="1"/>
</dbReference>
<evidence type="ECO:0000256" key="10">
    <source>
        <dbReference type="ARBA" id="ARBA00022833"/>
    </source>
</evidence>
<comment type="cofactor">
    <cofactor evidence="2">
        <name>Zn(2+)</name>
        <dbReference type="ChEBI" id="CHEBI:29105"/>
    </cofactor>
</comment>
<dbReference type="GO" id="GO:0043171">
    <property type="term" value="P:peptide catabolic process"/>
    <property type="evidence" value="ECO:0007669"/>
    <property type="project" value="TreeGrafter"/>
</dbReference>
<sequence>MKKWKWIGLCALAGLLACGSAEREEARWMEPGVSRELARFRKASFTDVRYRLYFVIPEAREETLYGSVEVTFRVERKQPVILDFRAEERQMRVVNLNGVAVPYTLEDEHIRIEADLLKEGENTVEVSFTPADQSLNRRDEFLYTLLVPDRARTLFPCFDQPDMKSRYTLSLEMPKAWQAVSNAAVEYEDTISFGAGRKLVVFRETEPLSTYLFSFVAGRFTRETYEREGRAISIYHRESDPRKVAQCPDIAAEVFDALEWQEAFTGIPYPFAKYDLIILPGFQFGGMEHTGATLYNDRRMFLDERPTLNERLGRSALIAHETSHMWFGDYVTMEWFDDVWTKEVFANYFASRIVEPLYPGVNHRLNFVRDYIPAAYAEDRTAGANPIKQDLDNLRNAGLVYGNIIYDKSPVVLEMLTRVLGEEAFRQGIREYLRTYAYGNATWEGLIAILDKYTPEDLAAWSDVWVNEEGMPEITASIAGGELLVEQRDPLGRGLLWPQELTYRVVSGTDSEEISISFGRELNSLRKKLRFSSNENPVILPNVDGRGYGFFKLSEAEAPGVWAALRASNDEVERGSLLITLYENLRRKTISPAGFRDAMLAYLPTERNALLFSMALGYLGGCQRVFPADARPLERALWRLATTLPEPPFRQQAFRLYSSIADSDEAIGRLLAIWERREAPADCVLGENDYMNLSYTLAIHLPERADEIVAEQLARIDNPDRRAEYAFIAPSVSPRVETRDSVFQSLLVAANRRVEPWASSALANLSHRSRERESVKYIRPALEAMPDVQRTGDIFFPTAWARALLSGHTSAEARAEVEAFFAAHPDFPVMLANKIKQQSDHLR</sequence>
<evidence type="ECO:0000313" key="14">
    <source>
        <dbReference type="EMBL" id="HIX86625.1"/>
    </source>
</evidence>
<dbReference type="GO" id="GO:0070006">
    <property type="term" value="F:metalloaminopeptidase activity"/>
    <property type="evidence" value="ECO:0007669"/>
    <property type="project" value="TreeGrafter"/>
</dbReference>
<dbReference type="Pfam" id="PF01433">
    <property type="entry name" value="Peptidase_M1"/>
    <property type="match status" value="1"/>
</dbReference>
<dbReference type="GO" id="GO:0016285">
    <property type="term" value="F:alanyl aminopeptidase activity"/>
    <property type="evidence" value="ECO:0007669"/>
    <property type="project" value="UniProtKB-EC"/>
</dbReference>
<comment type="similarity">
    <text evidence="3">Belongs to the peptidase M1 family.</text>
</comment>
<evidence type="ECO:0000259" key="13">
    <source>
        <dbReference type="Pfam" id="PF17900"/>
    </source>
</evidence>
<gene>
    <name evidence="14" type="ORF">H9848_08490</name>
</gene>
<evidence type="ECO:0000256" key="8">
    <source>
        <dbReference type="ARBA" id="ARBA00022723"/>
    </source>
</evidence>
<comment type="caution">
    <text evidence="14">The sequence shown here is derived from an EMBL/GenBank/DDBJ whole genome shotgun (WGS) entry which is preliminary data.</text>
</comment>
<feature type="domain" description="Peptidase M1 membrane alanine aminopeptidase" evidence="12">
    <location>
        <begin position="256"/>
        <end position="465"/>
    </location>
</feature>
<dbReference type="InterPro" id="IPR042097">
    <property type="entry name" value="Aminopeptidase_N-like_N_sf"/>
</dbReference>
<dbReference type="Proteomes" id="UP000823847">
    <property type="component" value="Unassembled WGS sequence"/>
</dbReference>
<dbReference type="SUPFAM" id="SSF55486">
    <property type="entry name" value="Metalloproteases ('zincins'), catalytic domain"/>
    <property type="match status" value="1"/>
</dbReference>
<dbReference type="InterPro" id="IPR027268">
    <property type="entry name" value="Peptidase_M4/M1_CTD_sf"/>
</dbReference>
<evidence type="ECO:0000256" key="4">
    <source>
        <dbReference type="ARBA" id="ARBA00012564"/>
    </source>
</evidence>
<dbReference type="InterPro" id="IPR045357">
    <property type="entry name" value="Aminopeptidase_N-like_N"/>
</dbReference>
<dbReference type="GO" id="GO:0042277">
    <property type="term" value="F:peptide binding"/>
    <property type="evidence" value="ECO:0007669"/>
    <property type="project" value="TreeGrafter"/>
</dbReference>
<organism evidence="14 15">
    <name type="scientific">Candidatus Parabacteroides intestinigallinarum</name>
    <dbReference type="NCBI Taxonomy" id="2838722"/>
    <lineage>
        <taxon>Bacteria</taxon>
        <taxon>Pseudomonadati</taxon>
        <taxon>Bacteroidota</taxon>
        <taxon>Bacteroidia</taxon>
        <taxon>Bacteroidales</taxon>
        <taxon>Tannerellaceae</taxon>
        <taxon>Parabacteroides</taxon>
    </lineage>
</organism>
<dbReference type="InterPro" id="IPR050344">
    <property type="entry name" value="Peptidase_M1_aminopeptidases"/>
</dbReference>
<dbReference type="GO" id="GO:0008270">
    <property type="term" value="F:zinc ion binding"/>
    <property type="evidence" value="ECO:0007669"/>
    <property type="project" value="InterPro"/>
</dbReference>
<reference evidence="14" key="1">
    <citation type="journal article" date="2021" name="PeerJ">
        <title>Extensive microbial diversity within the chicken gut microbiome revealed by metagenomics and culture.</title>
        <authorList>
            <person name="Gilroy R."/>
            <person name="Ravi A."/>
            <person name="Getino M."/>
            <person name="Pursley I."/>
            <person name="Horton D.L."/>
            <person name="Alikhan N.F."/>
            <person name="Baker D."/>
            <person name="Gharbi K."/>
            <person name="Hall N."/>
            <person name="Watson M."/>
            <person name="Adriaenssens E.M."/>
            <person name="Foster-Nyarko E."/>
            <person name="Jarju S."/>
            <person name="Secka A."/>
            <person name="Antonio M."/>
            <person name="Oren A."/>
            <person name="Chaudhuri R.R."/>
            <person name="La Ragione R."/>
            <person name="Hildebrand F."/>
            <person name="Pallen M.J."/>
        </authorList>
    </citation>
    <scope>NUCLEOTIDE SEQUENCE</scope>
    <source>
        <strain evidence="14">ChiHecec2B26-12326</strain>
    </source>
</reference>
<evidence type="ECO:0000256" key="1">
    <source>
        <dbReference type="ARBA" id="ARBA00000098"/>
    </source>
</evidence>
<keyword evidence="10" id="KW-0862">Zinc</keyword>
<dbReference type="GO" id="GO:0016020">
    <property type="term" value="C:membrane"/>
    <property type="evidence" value="ECO:0007669"/>
    <property type="project" value="TreeGrafter"/>
</dbReference>
<dbReference type="EMBL" id="DXEN01000064">
    <property type="protein sequence ID" value="HIX86625.1"/>
    <property type="molecule type" value="Genomic_DNA"/>
</dbReference>
<feature type="domain" description="Aminopeptidase N-like N-terminal" evidence="13">
    <location>
        <begin position="135"/>
        <end position="212"/>
    </location>
</feature>